<accession>A0A8S9YAY3</accession>
<evidence type="ECO:0000313" key="6">
    <source>
        <dbReference type="EMBL" id="KAF7232223.1"/>
    </source>
</evidence>
<dbReference type="InterPro" id="IPR043504">
    <property type="entry name" value="Peptidase_S1_PA_chymotrypsin"/>
</dbReference>
<dbReference type="GO" id="GO:0006508">
    <property type="term" value="P:proteolysis"/>
    <property type="evidence" value="ECO:0007669"/>
    <property type="project" value="UniProtKB-KW"/>
</dbReference>
<evidence type="ECO:0000259" key="5">
    <source>
        <dbReference type="PROSITE" id="PS50240"/>
    </source>
</evidence>
<keyword evidence="1" id="KW-1015">Disulfide bond</keyword>
<protein>
    <recommendedName>
        <fullName evidence="5">Peptidase S1 domain-containing protein</fullName>
    </recommendedName>
</protein>
<feature type="chain" id="PRO_5035885225" description="Peptidase S1 domain-containing protein" evidence="4">
    <location>
        <begin position="36"/>
        <end position="406"/>
    </location>
</feature>
<dbReference type="InterPro" id="IPR009003">
    <property type="entry name" value="Peptidase_S1_PA"/>
</dbReference>
<dbReference type="PROSITE" id="PS00134">
    <property type="entry name" value="TRYPSIN_HIS"/>
    <property type="match status" value="1"/>
</dbReference>
<dbReference type="Proteomes" id="UP000822476">
    <property type="component" value="Unassembled WGS sequence"/>
</dbReference>
<dbReference type="CDD" id="cd00190">
    <property type="entry name" value="Tryp_SPc"/>
    <property type="match status" value="1"/>
</dbReference>
<evidence type="ECO:0000256" key="3">
    <source>
        <dbReference type="RuleBase" id="RU363034"/>
    </source>
</evidence>
<dbReference type="AlphaFoldDB" id="A0A8S9YAY3"/>
<dbReference type="Pfam" id="PF00089">
    <property type="entry name" value="Trypsin"/>
    <property type="match status" value="1"/>
</dbReference>
<dbReference type="GO" id="GO:0004252">
    <property type="term" value="F:serine-type endopeptidase activity"/>
    <property type="evidence" value="ECO:0007669"/>
    <property type="project" value="InterPro"/>
</dbReference>
<keyword evidence="3" id="KW-0378">Hydrolase</keyword>
<comment type="similarity">
    <text evidence="2">Belongs to the peptidase S1 family. CLIP subfamily.</text>
</comment>
<organism evidence="6 7">
    <name type="scientific">Paragonimus skrjabini miyazakii</name>
    <dbReference type="NCBI Taxonomy" id="59628"/>
    <lineage>
        <taxon>Eukaryota</taxon>
        <taxon>Metazoa</taxon>
        <taxon>Spiralia</taxon>
        <taxon>Lophotrochozoa</taxon>
        <taxon>Platyhelminthes</taxon>
        <taxon>Trematoda</taxon>
        <taxon>Digenea</taxon>
        <taxon>Plagiorchiida</taxon>
        <taxon>Troglotremata</taxon>
        <taxon>Troglotrematidae</taxon>
        <taxon>Paragonimus</taxon>
    </lineage>
</organism>
<dbReference type="SUPFAM" id="SSF50494">
    <property type="entry name" value="Trypsin-like serine proteases"/>
    <property type="match status" value="1"/>
</dbReference>
<keyword evidence="4" id="KW-0732">Signal</keyword>
<feature type="signal peptide" evidence="4">
    <location>
        <begin position="1"/>
        <end position="35"/>
    </location>
</feature>
<keyword evidence="3" id="KW-0720">Serine protease</keyword>
<reference evidence="6" key="1">
    <citation type="submission" date="2019-07" db="EMBL/GenBank/DDBJ databases">
        <title>Annotation for the trematode Paragonimus miyazaki's.</title>
        <authorList>
            <person name="Choi Y.-J."/>
        </authorList>
    </citation>
    <scope>NUCLEOTIDE SEQUENCE</scope>
    <source>
        <strain evidence="6">Japan</strain>
    </source>
</reference>
<keyword evidence="3" id="KW-0645">Protease</keyword>
<dbReference type="PRINTS" id="PR00722">
    <property type="entry name" value="CHYMOTRYPSIN"/>
</dbReference>
<dbReference type="EMBL" id="JTDE01021980">
    <property type="protein sequence ID" value="KAF7232223.1"/>
    <property type="molecule type" value="Genomic_DNA"/>
</dbReference>
<comment type="caution">
    <text evidence="6">The sequence shown here is derived from an EMBL/GenBank/DDBJ whole genome shotgun (WGS) entry which is preliminary data.</text>
</comment>
<proteinExistence type="inferred from homology"/>
<evidence type="ECO:0000256" key="2">
    <source>
        <dbReference type="ARBA" id="ARBA00024195"/>
    </source>
</evidence>
<evidence type="ECO:0000256" key="4">
    <source>
        <dbReference type="SAM" id="SignalP"/>
    </source>
</evidence>
<dbReference type="InterPro" id="IPR018114">
    <property type="entry name" value="TRYPSIN_HIS"/>
</dbReference>
<dbReference type="PROSITE" id="PS50240">
    <property type="entry name" value="TRYPSIN_DOM"/>
    <property type="match status" value="1"/>
</dbReference>
<dbReference type="InterPro" id="IPR001314">
    <property type="entry name" value="Peptidase_S1A"/>
</dbReference>
<sequence length="406" mass="45446">MFLTNICRLRGCQPHNIASALFALLLFGLLQNIFNHQNGASVLSPVVYRGYQIRRTAGGLINAVTLTTEDYLKDTNTTALTDVPSVTAVTPDERKLSLSIPDLLKLNQVEIPRSLLHYVTARLVAILQVDPPFAQRSRRKRHICGGTAISSIWILTAAHCVAHAHRFHTFLRVATFSAVNLNDLEDIFDFSTKQRYFRVDRVIIHPNFRFGNILSDDIALLRIETEKSLPWRRYAVVREFLDDYIMNPDDRNNPIVRIYGMPCLIAGAGRLTYRQPHTVEYDAYNEYLHVAVVSINSCARLSQRLNWQPKTDANRQLFLHTHICAGGQTDDGDTCQGESGGPLICADQGSQDIGTGRFHQWYLAGIASSGIGCGESGVPSVYTAVQDYVEWIIDSMQSSIDLESGY</sequence>
<dbReference type="PANTHER" id="PTHR24256">
    <property type="entry name" value="TRYPTASE-RELATED"/>
    <property type="match status" value="1"/>
</dbReference>
<keyword evidence="7" id="KW-1185">Reference proteome</keyword>
<gene>
    <name evidence="6" type="ORF">EG68_03660</name>
</gene>
<dbReference type="InterPro" id="IPR001254">
    <property type="entry name" value="Trypsin_dom"/>
</dbReference>
<dbReference type="PROSITE" id="PS00135">
    <property type="entry name" value="TRYPSIN_SER"/>
    <property type="match status" value="1"/>
</dbReference>
<dbReference type="OrthoDB" id="10012881at2759"/>
<evidence type="ECO:0000256" key="1">
    <source>
        <dbReference type="ARBA" id="ARBA00023157"/>
    </source>
</evidence>
<evidence type="ECO:0000313" key="7">
    <source>
        <dbReference type="Proteomes" id="UP000822476"/>
    </source>
</evidence>
<dbReference type="Gene3D" id="2.40.10.10">
    <property type="entry name" value="Trypsin-like serine proteases"/>
    <property type="match status" value="1"/>
</dbReference>
<dbReference type="SMART" id="SM00020">
    <property type="entry name" value="Tryp_SPc"/>
    <property type="match status" value="1"/>
</dbReference>
<name>A0A8S9YAY3_9TREM</name>
<dbReference type="InterPro" id="IPR033116">
    <property type="entry name" value="TRYPSIN_SER"/>
</dbReference>
<dbReference type="InterPro" id="IPR051487">
    <property type="entry name" value="Ser/Thr_Proteases_Immune/Dev"/>
</dbReference>
<feature type="domain" description="Peptidase S1" evidence="5">
    <location>
        <begin position="56"/>
        <end position="397"/>
    </location>
</feature>